<name>E9S821_RUMAL</name>
<evidence type="ECO:0000313" key="5">
    <source>
        <dbReference type="Proteomes" id="UP000004259"/>
    </source>
</evidence>
<feature type="domain" description="Dockerin" evidence="3">
    <location>
        <begin position="464"/>
        <end position="532"/>
    </location>
</feature>
<dbReference type="GO" id="GO:0004553">
    <property type="term" value="F:hydrolase activity, hydrolyzing O-glycosyl compounds"/>
    <property type="evidence" value="ECO:0007669"/>
    <property type="project" value="InterPro"/>
</dbReference>
<dbReference type="OrthoDB" id="1818396at2"/>
<feature type="chain" id="PRO_5038544010" evidence="2">
    <location>
        <begin position="28"/>
        <end position="763"/>
    </location>
</feature>
<dbReference type="CDD" id="cd14256">
    <property type="entry name" value="Dockerin_I"/>
    <property type="match status" value="1"/>
</dbReference>
<gene>
    <name evidence="4" type="ORF">CUS_7397</name>
</gene>
<comment type="caution">
    <text evidence="4">The sequence shown here is derived from an EMBL/GenBank/DDBJ whole genome shotgun (WGS) entry which is preliminary data.</text>
</comment>
<dbReference type="InterPro" id="IPR036439">
    <property type="entry name" value="Dockerin_dom_sf"/>
</dbReference>
<feature type="region of interest" description="Disordered" evidence="1">
    <location>
        <begin position="443"/>
        <end position="474"/>
    </location>
</feature>
<dbReference type="InterPro" id="IPR018247">
    <property type="entry name" value="EF_Hand_1_Ca_BS"/>
</dbReference>
<dbReference type="Proteomes" id="UP000004259">
    <property type="component" value="Unassembled WGS sequence"/>
</dbReference>
<feature type="region of interest" description="Disordered" evidence="1">
    <location>
        <begin position="530"/>
        <end position="549"/>
    </location>
</feature>
<evidence type="ECO:0000256" key="1">
    <source>
        <dbReference type="SAM" id="MobiDB-lite"/>
    </source>
</evidence>
<reference evidence="4 5" key="1">
    <citation type="submission" date="2011-02" db="EMBL/GenBank/DDBJ databases">
        <authorList>
            <person name="Nelson K.E."/>
            <person name="Sutton G."/>
            <person name="Torralba M."/>
            <person name="Durkin S."/>
            <person name="Harkins D."/>
            <person name="Montgomery R."/>
            <person name="Ziemer C."/>
            <person name="Klaassens E."/>
            <person name="Ocuiv P."/>
            <person name="Morrison M."/>
        </authorList>
    </citation>
    <scope>NUCLEOTIDE SEQUENCE [LARGE SCALE GENOMIC DNA]</scope>
    <source>
        <strain evidence="4 5">8</strain>
    </source>
</reference>
<dbReference type="InterPro" id="IPR002105">
    <property type="entry name" value="Dockerin_1_rpt"/>
</dbReference>
<dbReference type="RefSeq" id="WP_002846972.1">
    <property type="nucleotide sequence ID" value="NZ_ADKM02000018.1"/>
</dbReference>
<dbReference type="EMBL" id="ADKM02000018">
    <property type="protein sequence ID" value="EGC04531.1"/>
    <property type="molecule type" value="Genomic_DNA"/>
</dbReference>
<evidence type="ECO:0000313" key="4">
    <source>
        <dbReference type="EMBL" id="EGC04531.1"/>
    </source>
</evidence>
<organism evidence="4 5">
    <name type="scientific">Ruminococcus albus 8</name>
    <dbReference type="NCBI Taxonomy" id="246199"/>
    <lineage>
        <taxon>Bacteria</taxon>
        <taxon>Bacillati</taxon>
        <taxon>Bacillota</taxon>
        <taxon>Clostridia</taxon>
        <taxon>Eubacteriales</taxon>
        <taxon>Oscillospiraceae</taxon>
        <taxon>Ruminococcus</taxon>
    </lineage>
</organism>
<sequence>MRFKKFFAGMTAAALAASMMVVLPVSAADAADLKMGDTLLKEDGSPVIAKAAFASGDWGAQDWSSSIEVKRGTNTLRITPKDNEGNGVEVKGKGASVFCIDMEGIYEQYPNMNISVSKVTLVTKKYKDDGTLDTKEDGTPKVKNTVLKAPNLEKPEKDAATTLDYAKIVTGDPEGKGNWRIELYNSFGSTKEDGVNPFKGIENMEYDYIDVTFSVWDDTTLEKNVYSDFVIDASAEYFDGYYEAPASEDSKARAYRNFIYLCGEFEDVNKPSKDLNCWDLSTVTGVTFFIKGNEELLAKRDWSGFGIGFSCDSANWYQVESTNMTYQLDDAGNYTDADGDGYADLIKPGSLVKVKDGLYAITVVKQPGDYGANDTLPGFFADTDTNARIWLNDWNNDESGEAVFQLDHVVLNPSPENVYLQDKIKVADGTHEKQTYTAPKWDDFNTAAEPSEPSEPSDDQPTDGETLIGDVNGDGKINVTDVSKAAAHVKGVKALTTDKQKEAADANFDTKINVTDVSKIAAHVKGIKKLDAKPADEPQDPDNDPTSAEVENLPYDAFLMFTNSSWGWGNWNGHSTSAADKGAYGVDAILNGDGEYTVSITPESLETPDPAVEADAELGIHDAGIYRDEATGEIIPSEGATVFCVDITGICDGTMTWDGEATKKGTQKKFTDADPTTDIMGKGRYTGQELTVKVTSIKADGVELDFDESKFVYGNIEDNNNRYRIEIYNEYGSTKDDPGIDFANLKFSKELSVTFTIEGLTKG</sequence>
<keyword evidence="5" id="KW-1185">Reference proteome</keyword>
<dbReference type="InterPro" id="IPR016134">
    <property type="entry name" value="Dockerin_dom"/>
</dbReference>
<dbReference type="GO" id="GO:0000272">
    <property type="term" value="P:polysaccharide catabolic process"/>
    <property type="evidence" value="ECO:0007669"/>
    <property type="project" value="InterPro"/>
</dbReference>
<dbReference type="SUPFAM" id="SSF63446">
    <property type="entry name" value="Type I dockerin domain"/>
    <property type="match status" value="1"/>
</dbReference>
<keyword evidence="2" id="KW-0732">Signal</keyword>
<dbReference type="AlphaFoldDB" id="E9S821"/>
<dbReference type="Gene3D" id="1.10.1330.10">
    <property type="entry name" value="Dockerin domain"/>
    <property type="match status" value="1"/>
</dbReference>
<dbReference type="PROSITE" id="PS51766">
    <property type="entry name" value="DOCKERIN"/>
    <property type="match status" value="1"/>
</dbReference>
<dbReference type="eggNOG" id="COG4124">
    <property type="taxonomic scope" value="Bacteria"/>
</dbReference>
<feature type="signal peptide" evidence="2">
    <location>
        <begin position="1"/>
        <end position="27"/>
    </location>
</feature>
<protein>
    <submittedName>
        <fullName evidence="4">Dockerin type I repeat protein</fullName>
    </submittedName>
</protein>
<dbReference type="Pfam" id="PF00404">
    <property type="entry name" value="Dockerin_1"/>
    <property type="match status" value="1"/>
</dbReference>
<proteinExistence type="predicted"/>
<evidence type="ECO:0000256" key="2">
    <source>
        <dbReference type="SAM" id="SignalP"/>
    </source>
</evidence>
<dbReference type="STRING" id="246199.CUS_7397"/>
<accession>E9S821</accession>
<dbReference type="PROSITE" id="PS00018">
    <property type="entry name" value="EF_HAND_1"/>
    <property type="match status" value="1"/>
</dbReference>
<evidence type="ECO:0000259" key="3">
    <source>
        <dbReference type="PROSITE" id="PS51766"/>
    </source>
</evidence>